<keyword evidence="2" id="KW-1185">Reference proteome</keyword>
<organism evidence="1 2">
    <name type="scientific">Arctium lappa</name>
    <name type="common">Greater burdock</name>
    <name type="synonym">Lappa major</name>
    <dbReference type="NCBI Taxonomy" id="4217"/>
    <lineage>
        <taxon>Eukaryota</taxon>
        <taxon>Viridiplantae</taxon>
        <taxon>Streptophyta</taxon>
        <taxon>Embryophyta</taxon>
        <taxon>Tracheophyta</taxon>
        <taxon>Spermatophyta</taxon>
        <taxon>Magnoliopsida</taxon>
        <taxon>eudicotyledons</taxon>
        <taxon>Gunneridae</taxon>
        <taxon>Pentapetalae</taxon>
        <taxon>asterids</taxon>
        <taxon>campanulids</taxon>
        <taxon>Asterales</taxon>
        <taxon>Asteraceae</taxon>
        <taxon>Carduoideae</taxon>
        <taxon>Cardueae</taxon>
        <taxon>Arctiinae</taxon>
        <taxon>Arctium</taxon>
    </lineage>
</organism>
<gene>
    <name evidence="1" type="ORF">L6452_01088</name>
</gene>
<sequence>MSSFRQRVHRRRLSRFHRRPVSLLLSNYLPNFFFQISSFHNDMNSSSSISNHGFRNSNETNTILGFNLSPMATSRNLGGSRSGNASKKVFSSGAGSRNNPSWNSGSELGVSGVVLDEMMKSKSGGDKSGGNVAFNFKMFESENTKSFDESMVVINLGLYKYESEVKHVVLVREVIHGRLQLES</sequence>
<accession>A0ACB9FG53</accession>
<dbReference type="Proteomes" id="UP001055879">
    <property type="component" value="Linkage Group LG01"/>
</dbReference>
<protein>
    <submittedName>
        <fullName evidence="1">Uncharacterized protein</fullName>
    </submittedName>
</protein>
<name>A0ACB9FG53_ARCLA</name>
<dbReference type="EMBL" id="CM042047">
    <property type="protein sequence ID" value="KAI3769971.1"/>
    <property type="molecule type" value="Genomic_DNA"/>
</dbReference>
<proteinExistence type="predicted"/>
<comment type="caution">
    <text evidence="1">The sequence shown here is derived from an EMBL/GenBank/DDBJ whole genome shotgun (WGS) entry which is preliminary data.</text>
</comment>
<evidence type="ECO:0000313" key="1">
    <source>
        <dbReference type="EMBL" id="KAI3769971.1"/>
    </source>
</evidence>
<reference evidence="2" key="1">
    <citation type="journal article" date="2022" name="Mol. Ecol. Resour.">
        <title>The genomes of chicory, endive, great burdock and yacon provide insights into Asteraceae palaeo-polyploidization history and plant inulin production.</title>
        <authorList>
            <person name="Fan W."/>
            <person name="Wang S."/>
            <person name="Wang H."/>
            <person name="Wang A."/>
            <person name="Jiang F."/>
            <person name="Liu H."/>
            <person name="Zhao H."/>
            <person name="Xu D."/>
            <person name="Zhang Y."/>
        </authorList>
    </citation>
    <scope>NUCLEOTIDE SEQUENCE [LARGE SCALE GENOMIC DNA]</scope>
    <source>
        <strain evidence="2">cv. Niubang</strain>
    </source>
</reference>
<reference evidence="1 2" key="2">
    <citation type="journal article" date="2022" name="Mol. Ecol. Resour.">
        <title>The genomes of chicory, endive, great burdock and yacon provide insights into Asteraceae paleo-polyploidization history and plant inulin production.</title>
        <authorList>
            <person name="Fan W."/>
            <person name="Wang S."/>
            <person name="Wang H."/>
            <person name="Wang A."/>
            <person name="Jiang F."/>
            <person name="Liu H."/>
            <person name="Zhao H."/>
            <person name="Xu D."/>
            <person name="Zhang Y."/>
        </authorList>
    </citation>
    <scope>NUCLEOTIDE SEQUENCE [LARGE SCALE GENOMIC DNA]</scope>
    <source>
        <strain evidence="2">cv. Niubang</strain>
    </source>
</reference>
<evidence type="ECO:0000313" key="2">
    <source>
        <dbReference type="Proteomes" id="UP001055879"/>
    </source>
</evidence>